<gene>
    <name evidence="2" type="ORF">SAMN04488125_10582</name>
</gene>
<dbReference type="RefSeq" id="WP_091944037.1">
    <property type="nucleotide sequence ID" value="NZ_FOSV01000005.1"/>
</dbReference>
<dbReference type="Proteomes" id="UP000198804">
    <property type="component" value="Unassembled WGS sequence"/>
</dbReference>
<dbReference type="STRING" id="414703.SAMN04488125_10582"/>
<dbReference type="OrthoDB" id="7330655at2"/>
<evidence type="ECO:0000313" key="3">
    <source>
        <dbReference type="Proteomes" id="UP000198804"/>
    </source>
</evidence>
<sequence length="487" mass="50582">MPRTRTALIDPTQLREGFSNLAQAFAPPSAQELLAGSKIRETNQRVAQIADLYAMAGDPNVNGTVLANKAGIAGAFNPSQSLEAVDRNNRTSVFNNAADNTRALQQTRMQQDGELTRAMLAPLGTGQTRIVPGSIASAFGVPERQTGIVSLNQGDRAFLPDGRTLDGAPKPMSDDQLKASIIAGLPQAEQRAYALGGTPVENVVTPNGPRVAFRADAVGQEPMAPQAAPTNLARLQAERAALPPGDLRAAEYDAAIAAEGRGVTADPYRNTTEQELAKRHAEIVKVGSGAAAMSGNLDRLETLLAAVPTGALAERKAQLAGYASDLGLTDVAAALTGGKLDQIQAVEAIVQRLAPGLRTPGSGAQSDRELQNFLRSLPSLRNTPGGNRIIIDTLRAAAGQQAQAADLARQAQAGTLDKFEAERRIAALQSPFARFGSGDGPTAQPAPSPAPGGGTAEPVAVSTPEEARRLPSGTPIRLPDGTVGRVP</sequence>
<reference evidence="3" key="1">
    <citation type="submission" date="2016-10" db="EMBL/GenBank/DDBJ databases">
        <authorList>
            <person name="Varghese N."/>
            <person name="Submissions S."/>
        </authorList>
    </citation>
    <scope>NUCLEOTIDE SEQUENCE [LARGE SCALE GENOMIC DNA]</scope>
    <source>
        <strain evidence="3">CGMCC 1.6474</strain>
    </source>
</reference>
<evidence type="ECO:0000313" key="2">
    <source>
        <dbReference type="EMBL" id="SFK86147.1"/>
    </source>
</evidence>
<keyword evidence="3" id="KW-1185">Reference proteome</keyword>
<accession>A0A1I4D119</accession>
<evidence type="ECO:0000256" key="1">
    <source>
        <dbReference type="SAM" id="MobiDB-lite"/>
    </source>
</evidence>
<protein>
    <submittedName>
        <fullName evidence="2">Uncharacterized protein</fullName>
    </submittedName>
</protein>
<proteinExistence type="predicted"/>
<organism evidence="2 3">
    <name type="scientific">Methylorubrum salsuginis</name>
    <dbReference type="NCBI Taxonomy" id="414703"/>
    <lineage>
        <taxon>Bacteria</taxon>
        <taxon>Pseudomonadati</taxon>
        <taxon>Pseudomonadota</taxon>
        <taxon>Alphaproteobacteria</taxon>
        <taxon>Hyphomicrobiales</taxon>
        <taxon>Methylobacteriaceae</taxon>
        <taxon>Methylorubrum</taxon>
    </lineage>
</organism>
<feature type="region of interest" description="Disordered" evidence="1">
    <location>
        <begin position="432"/>
        <end position="487"/>
    </location>
</feature>
<name>A0A1I4D119_9HYPH</name>
<dbReference type="EMBL" id="FOSV01000005">
    <property type="protein sequence ID" value="SFK86147.1"/>
    <property type="molecule type" value="Genomic_DNA"/>
</dbReference>
<dbReference type="AlphaFoldDB" id="A0A1I4D119"/>